<evidence type="ECO:0000256" key="1">
    <source>
        <dbReference type="SAM" id="Phobius"/>
    </source>
</evidence>
<keyword evidence="1" id="KW-0812">Transmembrane</keyword>
<dbReference type="AlphaFoldDB" id="A0A2L2XEN4"/>
<keyword evidence="1" id="KW-0472">Membrane</keyword>
<keyword evidence="1" id="KW-1133">Transmembrane helix</keyword>
<dbReference type="RefSeq" id="WP_104372975.1">
    <property type="nucleotide sequence ID" value="NZ_BFAV01000150.1"/>
</dbReference>
<dbReference type="PROSITE" id="PS51257">
    <property type="entry name" value="PROKAR_LIPOPROTEIN"/>
    <property type="match status" value="1"/>
</dbReference>
<gene>
    <name evidence="2" type="ORF">DCCM_3927</name>
</gene>
<protein>
    <submittedName>
        <fullName evidence="2">Uncharacterized protein</fullName>
    </submittedName>
</protein>
<feature type="transmembrane region" description="Helical" evidence="1">
    <location>
        <begin position="12"/>
        <end position="31"/>
    </location>
</feature>
<evidence type="ECO:0000313" key="2">
    <source>
        <dbReference type="EMBL" id="GBF34807.1"/>
    </source>
</evidence>
<sequence length="329" mass="38488">MRRIVNWFSIPFQIVISACSYGFVYVMRWVLRKINKEGGIMLLGKHESLSWQGWSKSQTRTWGLPYVMIVAPRWNPHSVQHHVGPLEVSGEILIHVETARKSAKQWIISFYRHGREVSTLSSMKCTNHDSWQSVMLTPGTYAIFLRYYNWDKNGECPAVKIDNKLQIPPCPIEPEIESYEKFMSDLKHRGNGFYCFLHYYVLKTLQWHKHLPGKFVRKAYLPFGNAGTIFYYGLLDKGEVLQIDYPQSLSEKASVYLVVLDTCGFPVFWLMLAKTRFVSDEMPRNGTYLIRIIYNKFKDYHAAVRNIEYCNFHVKEGKYRILSIKDNVG</sequence>
<dbReference type="Pfam" id="PF19713">
    <property type="entry name" value="DUF6208"/>
    <property type="match status" value="1"/>
</dbReference>
<evidence type="ECO:0000313" key="3">
    <source>
        <dbReference type="Proteomes" id="UP000239549"/>
    </source>
</evidence>
<comment type="caution">
    <text evidence="2">The sequence shown here is derived from an EMBL/GenBank/DDBJ whole genome shotgun (WGS) entry which is preliminary data.</text>
</comment>
<reference evidence="3" key="1">
    <citation type="submission" date="2018-02" db="EMBL/GenBank/DDBJ databases">
        <title>Genome sequence of Desulfocucumis palustris strain NAW-5.</title>
        <authorList>
            <person name="Watanabe M."/>
            <person name="Kojima H."/>
            <person name="Fukui M."/>
        </authorList>
    </citation>
    <scope>NUCLEOTIDE SEQUENCE [LARGE SCALE GENOMIC DNA]</scope>
    <source>
        <strain evidence="3">NAW-5</strain>
    </source>
</reference>
<keyword evidence="3" id="KW-1185">Reference proteome</keyword>
<dbReference type="InterPro" id="IPR046180">
    <property type="entry name" value="DUF6208"/>
</dbReference>
<proteinExistence type="predicted"/>
<dbReference type="Proteomes" id="UP000239549">
    <property type="component" value="Unassembled WGS sequence"/>
</dbReference>
<organism evidence="2 3">
    <name type="scientific">Desulfocucumis palustris</name>
    <dbReference type="NCBI Taxonomy" id="1898651"/>
    <lineage>
        <taxon>Bacteria</taxon>
        <taxon>Bacillati</taxon>
        <taxon>Bacillota</taxon>
        <taxon>Clostridia</taxon>
        <taxon>Eubacteriales</taxon>
        <taxon>Desulfocucumaceae</taxon>
        <taxon>Desulfocucumis</taxon>
    </lineage>
</organism>
<dbReference type="EMBL" id="BFAV01000150">
    <property type="protein sequence ID" value="GBF34807.1"/>
    <property type="molecule type" value="Genomic_DNA"/>
</dbReference>
<accession>A0A2L2XEN4</accession>
<name>A0A2L2XEN4_9FIRM</name>